<proteinExistence type="predicted"/>
<dbReference type="Pfam" id="PF01850">
    <property type="entry name" value="PIN"/>
    <property type="match status" value="1"/>
</dbReference>
<dbReference type="InterPro" id="IPR002716">
    <property type="entry name" value="PIN_dom"/>
</dbReference>
<dbReference type="SUPFAM" id="SSF88723">
    <property type="entry name" value="PIN domain-like"/>
    <property type="match status" value="1"/>
</dbReference>
<protein>
    <submittedName>
        <fullName evidence="2">PIN domain-containing protein</fullName>
    </submittedName>
</protein>
<evidence type="ECO:0000259" key="1">
    <source>
        <dbReference type="Pfam" id="PF01850"/>
    </source>
</evidence>
<dbReference type="InterPro" id="IPR029060">
    <property type="entry name" value="PIN-like_dom_sf"/>
</dbReference>
<reference evidence="2" key="1">
    <citation type="submission" date="2018-10" db="EMBL/GenBank/DDBJ databases">
        <title>Acidithiobacillus sulfuriphilus sp. nov.: an extremely acidophilic sulfur-oxidizing chemolithotroph isolated from a neutral pH environment.</title>
        <authorList>
            <person name="Falagan C."/>
            <person name="Moya-Beltran A."/>
            <person name="Quatrini R."/>
            <person name="Johnson D.B."/>
        </authorList>
    </citation>
    <scope>NUCLEOTIDE SEQUENCE [LARGE SCALE GENOMIC DNA]</scope>
    <source>
        <strain evidence="2">CJ-2</strain>
    </source>
</reference>
<name>A0A3M8S540_9PROT</name>
<dbReference type="Gene3D" id="3.40.50.1010">
    <property type="entry name" value="5'-nuclease"/>
    <property type="match status" value="1"/>
</dbReference>
<sequence>MTEPRGYVLDASALLALINDETGAGTVESALNLEATCISVVQVAEVVAVLVRKGFPDEDVRQILDSLMVREVALSGEIALASGLLHRVTRPLCLSLGDRVCLALADHLQLPAMTSDRAWADPQVGIAIQLIR</sequence>
<dbReference type="OrthoDB" id="286092at2"/>
<dbReference type="AlphaFoldDB" id="A0A3M8S540"/>
<accession>A0A3M8S540</accession>
<gene>
    <name evidence="2" type="ORF">EC580_00900</name>
</gene>
<evidence type="ECO:0000313" key="2">
    <source>
        <dbReference type="EMBL" id="RNF74430.1"/>
    </source>
</evidence>
<feature type="domain" description="PIN" evidence="1">
    <location>
        <begin position="7"/>
        <end position="121"/>
    </location>
</feature>
<dbReference type="RefSeq" id="WP_123101355.1">
    <property type="nucleotide sequence ID" value="NZ_CP127527.1"/>
</dbReference>
<comment type="caution">
    <text evidence="2">The sequence shown here is derived from an EMBL/GenBank/DDBJ whole genome shotgun (WGS) entry which is preliminary data.</text>
</comment>
<dbReference type="EMBL" id="RIZI01000072">
    <property type="protein sequence ID" value="RNF74430.1"/>
    <property type="molecule type" value="Genomic_DNA"/>
</dbReference>
<organism evidence="2">
    <name type="scientific">Acidithiobacillus sulfuriphilus</name>
    <dbReference type="NCBI Taxonomy" id="1867749"/>
    <lineage>
        <taxon>Bacteria</taxon>
        <taxon>Pseudomonadati</taxon>
        <taxon>Pseudomonadota</taxon>
        <taxon>Acidithiobacillia</taxon>
        <taxon>Acidithiobacillales</taxon>
        <taxon>Acidithiobacillaceae</taxon>
        <taxon>Acidithiobacillus</taxon>
    </lineage>
</organism>